<protein>
    <submittedName>
        <fullName evidence="5">Carboxypeptidase-like regulatory domain-containing protein</fullName>
    </submittedName>
</protein>
<dbReference type="SUPFAM" id="SSF56935">
    <property type="entry name" value="Porins"/>
    <property type="match status" value="1"/>
</dbReference>
<keyword evidence="1" id="KW-0998">Cell outer membrane</keyword>
<organism evidence="5 6">
    <name type="scientific">Hymenobacter volaticus</name>
    <dbReference type="NCBI Taxonomy" id="2932254"/>
    <lineage>
        <taxon>Bacteria</taxon>
        <taxon>Pseudomonadati</taxon>
        <taxon>Bacteroidota</taxon>
        <taxon>Cytophagia</taxon>
        <taxon>Cytophagales</taxon>
        <taxon>Hymenobacteraceae</taxon>
        <taxon>Hymenobacter</taxon>
    </lineage>
</organism>
<dbReference type="RefSeq" id="WP_245126606.1">
    <property type="nucleotide sequence ID" value="NZ_CP095063.1"/>
</dbReference>
<dbReference type="Gene3D" id="2.170.130.10">
    <property type="entry name" value="TonB-dependent receptor, plug domain"/>
    <property type="match status" value="1"/>
</dbReference>
<keyword evidence="6" id="KW-1185">Reference proteome</keyword>
<evidence type="ECO:0000313" key="6">
    <source>
        <dbReference type="Proteomes" id="UP000830401"/>
    </source>
</evidence>
<keyword evidence="1" id="KW-0472">Membrane</keyword>
<feature type="signal peptide" evidence="3">
    <location>
        <begin position="1"/>
        <end position="20"/>
    </location>
</feature>
<feature type="domain" description="TonB-dependent receptor plug" evidence="4">
    <location>
        <begin position="117"/>
        <end position="176"/>
    </location>
</feature>
<dbReference type="Pfam" id="PF13715">
    <property type="entry name" value="CarbopepD_reg_2"/>
    <property type="match status" value="1"/>
</dbReference>
<evidence type="ECO:0000256" key="3">
    <source>
        <dbReference type="SAM" id="SignalP"/>
    </source>
</evidence>
<geneLocation type="plasmid" evidence="5 6">
    <name>unnamed2</name>
</geneLocation>
<comment type="similarity">
    <text evidence="1">Belongs to the TonB-dependent receptor family.</text>
</comment>
<reference evidence="5" key="1">
    <citation type="submission" date="2022-04" db="EMBL/GenBank/DDBJ databases">
        <title>Hymenobacter sp. isolated from the air.</title>
        <authorList>
            <person name="Won M."/>
            <person name="Lee C.-M."/>
            <person name="Woen H.-Y."/>
            <person name="Kwon S.-W."/>
        </authorList>
    </citation>
    <scope>NUCLEOTIDE SEQUENCE</scope>
    <source>
        <strain evidence="5">5420S-77</strain>
        <plasmid evidence="5">unnamed2</plasmid>
    </source>
</reference>
<dbReference type="InterPro" id="IPR008969">
    <property type="entry name" value="CarboxyPept-like_regulatory"/>
</dbReference>
<dbReference type="InterPro" id="IPR039426">
    <property type="entry name" value="TonB-dep_rcpt-like"/>
</dbReference>
<keyword evidence="1" id="KW-1134">Transmembrane beta strand</keyword>
<dbReference type="InterPro" id="IPR012910">
    <property type="entry name" value="Plug_dom"/>
</dbReference>
<name>A0ABY4GEG4_9BACT</name>
<comment type="subcellular location">
    <subcellularLocation>
        <location evidence="1">Cell outer membrane</location>
        <topology evidence="1">Multi-pass membrane protein</topology>
    </subcellularLocation>
</comment>
<dbReference type="Proteomes" id="UP000830401">
    <property type="component" value="Plasmid unnamed2"/>
</dbReference>
<evidence type="ECO:0000256" key="2">
    <source>
        <dbReference type="SAM" id="MobiDB-lite"/>
    </source>
</evidence>
<sequence>MRKPLLLTGLLLSTALTAMAQERRIQGSVTSTDKGEVLPGVTVIVKGTTIGASTDMEGKFSLSVPATTTNVTLRVSYVGFVAKDVEVGDRSSVAVVLSPDAKALEEVVVIGYQQVNRRDVTGSVSSVNAQQIKDVPVNSAAEALSGRLAGVQVTSAEGTPGNSNVQIRIRGAGPSRKTTRRCT</sequence>
<gene>
    <name evidence="5" type="ORF">MUN86_24805</name>
</gene>
<evidence type="ECO:0000259" key="4">
    <source>
        <dbReference type="Pfam" id="PF07715"/>
    </source>
</evidence>
<dbReference type="Gene3D" id="2.60.40.1120">
    <property type="entry name" value="Carboxypeptidase-like, regulatory domain"/>
    <property type="match status" value="1"/>
</dbReference>
<keyword evidence="3" id="KW-0732">Signal</keyword>
<keyword evidence="1" id="KW-0812">Transmembrane</keyword>
<keyword evidence="1" id="KW-0813">Transport</keyword>
<feature type="region of interest" description="Disordered" evidence="2">
    <location>
        <begin position="155"/>
        <end position="183"/>
    </location>
</feature>
<feature type="chain" id="PRO_5046014504" evidence="3">
    <location>
        <begin position="21"/>
        <end position="183"/>
    </location>
</feature>
<dbReference type="PROSITE" id="PS52016">
    <property type="entry name" value="TONB_DEPENDENT_REC_3"/>
    <property type="match status" value="1"/>
</dbReference>
<feature type="compositionally biased region" description="Polar residues" evidence="2">
    <location>
        <begin position="155"/>
        <end position="166"/>
    </location>
</feature>
<proteinExistence type="inferred from homology"/>
<evidence type="ECO:0000313" key="5">
    <source>
        <dbReference type="EMBL" id="UOQ68929.1"/>
    </source>
</evidence>
<evidence type="ECO:0000256" key="1">
    <source>
        <dbReference type="PROSITE-ProRule" id="PRU01360"/>
    </source>
</evidence>
<dbReference type="Pfam" id="PF07715">
    <property type="entry name" value="Plug"/>
    <property type="match status" value="1"/>
</dbReference>
<accession>A0ABY4GEG4</accession>
<dbReference type="EMBL" id="CP095063">
    <property type="protein sequence ID" value="UOQ68929.1"/>
    <property type="molecule type" value="Genomic_DNA"/>
</dbReference>
<keyword evidence="5" id="KW-0614">Plasmid</keyword>
<dbReference type="InterPro" id="IPR037066">
    <property type="entry name" value="Plug_dom_sf"/>
</dbReference>
<dbReference type="SUPFAM" id="SSF49464">
    <property type="entry name" value="Carboxypeptidase regulatory domain-like"/>
    <property type="match status" value="1"/>
</dbReference>